<dbReference type="PROSITE" id="PS50181">
    <property type="entry name" value="FBOX"/>
    <property type="match status" value="1"/>
</dbReference>
<evidence type="ECO:0000259" key="1">
    <source>
        <dbReference type="PROSITE" id="PS50181"/>
    </source>
</evidence>
<dbReference type="SUPFAM" id="SSF81383">
    <property type="entry name" value="F-box domain"/>
    <property type="match status" value="1"/>
</dbReference>
<proteinExistence type="predicted"/>
<dbReference type="EMBL" id="JBJXBP010000008">
    <property type="protein sequence ID" value="KAL3812366.1"/>
    <property type="molecule type" value="Genomic_DNA"/>
</dbReference>
<dbReference type="SMART" id="SM00256">
    <property type="entry name" value="FBOX"/>
    <property type="match status" value="1"/>
</dbReference>
<organism evidence="2 3">
    <name type="scientific">Penstemon smallii</name>
    <dbReference type="NCBI Taxonomy" id="265156"/>
    <lineage>
        <taxon>Eukaryota</taxon>
        <taxon>Viridiplantae</taxon>
        <taxon>Streptophyta</taxon>
        <taxon>Embryophyta</taxon>
        <taxon>Tracheophyta</taxon>
        <taxon>Spermatophyta</taxon>
        <taxon>Magnoliopsida</taxon>
        <taxon>eudicotyledons</taxon>
        <taxon>Gunneridae</taxon>
        <taxon>Pentapetalae</taxon>
        <taxon>asterids</taxon>
        <taxon>lamiids</taxon>
        <taxon>Lamiales</taxon>
        <taxon>Plantaginaceae</taxon>
        <taxon>Cheloneae</taxon>
        <taxon>Penstemon</taxon>
    </lineage>
</organism>
<accession>A0ABD3RP09</accession>
<dbReference type="Gene3D" id="1.20.1280.50">
    <property type="match status" value="1"/>
</dbReference>
<evidence type="ECO:0000313" key="2">
    <source>
        <dbReference type="EMBL" id="KAL3812366.1"/>
    </source>
</evidence>
<dbReference type="InterPro" id="IPR036047">
    <property type="entry name" value="F-box-like_dom_sf"/>
</dbReference>
<reference evidence="2 3" key="1">
    <citation type="submission" date="2024-12" db="EMBL/GenBank/DDBJ databases">
        <title>The unique morphological basis and parallel evolutionary history of personate flowers in Penstemon.</title>
        <authorList>
            <person name="Depatie T.H."/>
            <person name="Wessinger C.A."/>
        </authorList>
    </citation>
    <scope>NUCLEOTIDE SEQUENCE [LARGE SCALE GENOMIC DNA]</scope>
    <source>
        <strain evidence="2">WTNN_2</strain>
        <tissue evidence="2">Leaf</tissue>
    </source>
</reference>
<dbReference type="InterPro" id="IPR025886">
    <property type="entry name" value="PP2-like"/>
</dbReference>
<keyword evidence="3" id="KW-1185">Reference proteome</keyword>
<name>A0ABD3RP09_9LAMI</name>
<protein>
    <recommendedName>
        <fullName evidence="1">F-box domain-containing protein</fullName>
    </recommendedName>
</protein>
<dbReference type="PANTHER" id="PTHR32278:SF130">
    <property type="entry name" value="F-BOX DOMAIN-CONTAINING PROTEIN"/>
    <property type="match status" value="1"/>
</dbReference>
<dbReference type="Proteomes" id="UP001634393">
    <property type="component" value="Unassembled WGS sequence"/>
</dbReference>
<gene>
    <name evidence="2" type="ORF">ACJIZ3_013634</name>
</gene>
<dbReference type="Pfam" id="PF00646">
    <property type="entry name" value="F-box"/>
    <property type="match status" value="1"/>
</dbReference>
<dbReference type="CDD" id="cd22162">
    <property type="entry name" value="F-box_AtSKIP3-like"/>
    <property type="match status" value="1"/>
</dbReference>
<comment type="caution">
    <text evidence="2">The sequence shown here is derived from an EMBL/GenBank/DDBJ whole genome shotgun (WGS) entry which is preliminary data.</text>
</comment>
<dbReference type="AlphaFoldDB" id="A0ABD3RP09"/>
<dbReference type="Pfam" id="PF14299">
    <property type="entry name" value="PP2"/>
    <property type="match status" value="1"/>
</dbReference>
<dbReference type="InterPro" id="IPR001810">
    <property type="entry name" value="F-box_dom"/>
</dbReference>
<feature type="domain" description="F-box" evidence="1">
    <location>
        <begin position="8"/>
        <end position="54"/>
    </location>
</feature>
<evidence type="ECO:0000313" key="3">
    <source>
        <dbReference type="Proteomes" id="UP001634393"/>
    </source>
</evidence>
<sequence length="288" mass="32951">MANQDDETSPFTLLPEGCIANILSFTSPKDACRFEAVSFGFKSAADSDTVWERFLPPDYQNILARSSSPVTYSSKKELFFLLCDSPLLLDEGKLSFWLSKPSGKKCYMLCARELQIAWKDTPTYWKWTSLPESRFSEVAELMSVCWLEILGIIRSEMLSPMTNYAAYLVFKLREAHYGLDCSSKATIKFVKDGNLTEIEEVATSNVYIVPPLYRSVSRQNRWRRRPISHIDGRVPQTRSDSWMEIELGTFFNGEIDNDIDIHMQLLEGVNLGWKKGLVLQGIEVRPKE</sequence>
<dbReference type="PANTHER" id="PTHR32278">
    <property type="entry name" value="F-BOX DOMAIN-CONTAINING PROTEIN"/>
    <property type="match status" value="1"/>
</dbReference>